<name>A0A1I1HY09_9GAMM</name>
<keyword evidence="3" id="KW-1185">Reference proteome</keyword>
<protein>
    <recommendedName>
        <fullName evidence="4">P pilus assembly protein, chaperone PapD</fullName>
    </recommendedName>
</protein>
<dbReference type="RefSeq" id="WP_091981856.1">
    <property type="nucleotide sequence ID" value="NZ_FOLO01000006.1"/>
</dbReference>
<dbReference type="STRING" id="1123010.SAMN02745724_01287"/>
<dbReference type="AlphaFoldDB" id="A0A1I1HY09"/>
<dbReference type="OrthoDB" id="6658153at2"/>
<reference evidence="2 3" key="1">
    <citation type="submission" date="2016-10" db="EMBL/GenBank/DDBJ databases">
        <authorList>
            <person name="de Groot N.N."/>
        </authorList>
    </citation>
    <scope>NUCLEOTIDE SEQUENCE [LARGE SCALE GENOMIC DNA]</scope>
    <source>
        <strain evidence="2 3">DSM 6059</strain>
    </source>
</reference>
<sequence>MNKIAKSIFLLAPLLASASFSQMALAGAASITFDKYRIVLDKNSQSAELTLRNSEGKNAECLLDLSHYNFSQSNELLEVASVKSTYMPAKKLLRYSPRSVSIPSQSSQRVKISYRRRANLTPGEYISFFRISCSEKNENLVKGKPNIGAKVNYNLPVHVRIGDAAASTAFEVTSITPFAEGYKLALKQTRKGNRSLVGGLKLIDQGSGEVIKHIRNFSLYRPAEVENHVFILDEKPSGNVLVEFSEKSNVFNRVTQKIEIKNALF</sequence>
<evidence type="ECO:0000313" key="2">
    <source>
        <dbReference type="EMBL" id="SFC25840.1"/>
    </source>
</evidence>
<evidence type="ECO:0008006" key="4">
    <source>
        <dbReference type="Google" id="ProtNLM"/>
    </source>
</evidence>
<feature type="chain" id="PRO_5011623665" description="P pilus assembly protein, chaperone PapD" evidence="1">
    <location>
        <begin position="27"/>
        <end position="265"/>
    </location>
</feature>
<organism evidence="2 3">
    <name type="scientific">Pseudoalteromonas denitrificans DSM 6059</name>
    <dbReference type="NCBI Taxonomy" id="1123010"/>
    <lineage>
        <taxon>Bacteria</taxon>
        <taxon>Pseudomonadati</taxon>
        <taxon>Pseudomonadota</taxon>
        <taxon>Gammaproteobacteria</taxon>
        <taxon>Alteromonadales</taxon>
        <taxon>Pseudoalteromonadaceae</taxon>
        <taxon>Pseudoalteromonas</taxon>
    </lineage>
</organism>
<proteinExistence type="predicted"/>
<dbReference type="EMBL" id="FOLO01000006">
    <property type="protein sequence ID" value="SFC25840.1"/>
    <property type="molecule type" value="Genomic_DNA"/>
</dbReference>
<gene>
    <name evidence="2" type="ORF">SAMN02745724_01287</name>
</gene>
<dbReference type="Proteomes" id="UP000198862">
    <property type="component" value="Unassembled WGS sequence"/>
</dbReference>
<evidence type="ECO:0000313" key="3">
    <source>
        <dbReference type="Proteomes" id="UP000198862"/>
    </source>
</evidence>
<accession>A0A1I1HY09</accession>
<evidence type="ECO:0000256" key="1">
    <source>
        <dbReference type="SAM" id="SignalP"/>
    </source>
</evidence>
<keyword evidence="1" id="KW-0732">Signal</keyword>
<feature type="signal peptide" evidence="1">
    <location>
        <begin position="1"/>
        <end position="26"/>
    </location>
</feature>